<keyword evidence="3" id="KW-0732">Signal</keyword>
<evidence type="ECO:0000259" key="7">
    <source>
        <dbReference type="Pfam" id="PF14322"/>
    </source>
</evidence>
<evidence type="ECO:0000256" key="1">
    <source>
        <dbReference type="ARBA" id="ARBA00004442"/>
    </source>
</evidence>
<sequence>MRNINIIAVVLVSVLAFGCSDWLQIEPENDITKDQYWKSKNDVEASVVAAYVRLRKQTPTFFYWGELRADFLADGEDIDTDAQKIMSLRILDDNKYCQWGDMYSVIQLANTVLKYAPAVRDYDYSFTEKDLDGYMAEAYFIRSLSYFYLLRTFKDVPLVLEPSDTDDVNFYLPKSKETEILNQIIADLEKAERGASIDFGSLAKNKGRATKSAIQALLADVYLWSGRFPEAIAMCDKIISRSAHALLPEKSWMEIFTEGNTSEGVFEIQFDAELRQYNSFAGFLGLVETPQFVISGTASEKYRAEDVRGEHATFKPDSKRIWKYSALNPNGDDNVRPLDANWILYRYADILLMKAEALVQMGSYLKAQDLLNKVRERAGLGPQLLPVDRVGAEDMILNERALEFAFEGKRWFDILRMAKRGRPELVVEILLENAPASERPLWESKLSDENSFYLPIHINELRNNTKLVQNPYYEH</sequence>
<dbReference type="KEGG" id="fax:FUAX_23540"/>
<dbReference type="AlphaFoldDB" id="A0AAU9CWZ0"/>
<comment type="subcellular location">
    <subcellularLocation>
        <location evidence="1">Cell outer membrane</location>
    </subcellularLocation>
</comment>
<dbReference type="CDD" id="cd08977">
    <property type="entry name" value="SusD"/>
    <property type="match status" value="1"/>
</dbReference>
<dbReference type="PROSITE" id="PS51257">
    <property type="entry name" value="PROKAR_LIPOPROTEIN"/>
    <property type="match status" value="1"/>
</dbReference>
<dbReference type="InterPro" id="IPR011990">
    <property type="entry name" value="TPR-like_helical_dom_sf"/>
</dbReference>
<reference evidence="8 9" key="1">
    <citation type="submission" date="2021-12" db="EMBL/GenBank/DDBJ databases">
        <title>Genome sequencing of bacteria with rrn-lacking chromosome and rrn-plasmid.</title>
        <authorList>
            <person name="Anda M."/>
            <person name="Iwasaki W."/>
        </authorList>
    </citation>
    <scope>NUCLEOTIDE SEQUENCE [LARGE SCALE GENOMIC DNA]</scope>
    <source>
        <strain evidence="8 9">DSM 100852</strain>
    </source>
</reference>
<dbReference type="EMBL" id="AP025314">
    <property type="protein sequence ID" value="BDD09922.1"/>
    <property type="molecule type" value="Genomic_DNA"/>
</dbReference>
<protein>
    <submittedName>
        <fullName evidence="8">Membrane protein</fullName>
    </submittedName>
</protein>
<keyword evidence="9" id="KW-1185">Reference proteome</keyword>
<feature type="domain" description="RagB/SusD" evidence="6">
    <location>
        <begin position="320"/>
        <end position="473"/>
    </location>
</feature>
<comment type="similarity">
    <text evidence="2">Belongs to the SusD family.</text>
</comment>
<evidence type="ECO:0000313" key="8">
    <source>
        <dbReference type="EMBL" id="BDD09922.1"/>
    </source>
</evidence>
<dbReference type="GO" id="GO:0009279">
    <property type="term" value="C:cell outer membrane"/>
    <property type="evidence" value="ECO:0007669"/>
    <property type="project" value="UniProtKB-SubCell"/>
</dbReference>
<dbReference type="InterPro" id="IPR012944">
    <property type="entry name" value="SusD_RagB_dom"/>
</dbReference>
<evidence type="ECO:0000256" key="2">
    <source>
        <dbReference type="ARBA" id="ARBA00006275"/>
    </source>
</evidence>
<dbReference type="Proteomes" id="UP001348817">
    <property type="component" value="Chromosome"/>
</dbReference>
<dbReference type="SUPFAM" id="SSF48452">
    <property type="entry name" value="TPR-like"/>
    <property type="match status" value="1"/>
</dbReference>
<evidence type="ECO:0000256" key="3">
    <source>
        <dbReference type="ARBA" id="ARBA00022729"/>
    </source>
</evidence>
<evidence type="ECO:0000313" key="9">
    <source>
        <dbReference type="Proteomes" id="UP001348817"/>
    </source>
</evidence>
<organism evidence="8 9">
    <name type="scientific">Fulvitalea axinellae</name>
    <dbReference type="NCBI Taxonomy" id="1182444"/>
    <lineage>
        <taxon>Bacteria</taxon>
        <taxon>Pseudomonadati</taxon>
        <taxon>Bacteroidota</taxon>
        <taxon>Cytophagia</taxon>
        <taxon>Cytophagales</taxon>
        <taxon>Persicobacteraceae</taxon>
        <taxon>Fulvitalea</taxon>
    </lineage>
</organism>
<keyword evidence="5" id="KW-0998">Cell outer membrane</keyword>
<evidence type="ECO:0000259" key="6">
    <source>
        <dbReference type="Pfam" id="PF07980"/>
    </source>
</evidence>
<dbReference type="Pfam" id="PF14322">
    <property type="entry name" value="SusD-like_3"/>
    <property type="match status" value="1"/>
</dbReference>
<dbReference type="InterPro" id="IPR033985">
    <property type="entry name" value="SusD-like_N"/>
</dbReference>
<evidence type="ECO:0000256" key="4">
    <source>
        <dbReference type="ARBA" id="ARBA00023136"/>
    </source>
</evidence>
<accession>A0AAU9CWZ0</accession>
<dbReference type="Pfam" id="PF07980">
    <property type="entry name" value="SusD_RagB"/>
    <property type="match status" value="1"/>
</dbReference>
<proteinExistence type="inferred from homology"/>
<dbReference type="Gene3D" id="1.25.40.390">
    <property type="match status" value="1"/>
</dbReference>
<evidence type="ECO:0000256" key="5">
    <source>
        <dbReference type="ARBA" id="ARBA00023237"/>
    </source>
</evidence>
<keyword evidence="4" id="KW-0472">Membrane</keyword>
<gene>
    <name evidence="8" type="ORF">FUAX_23540</name>
</gene>
<feature type="domain" description="SusD-like N-terminal" evidence="7">
    <location>
        <begin position="90"/>
        <end position="223"/>
    </location>
</feature>
<name>A0AAU9CWZ0_9BACT</name>